<evidence type="ECO:0000313" key="4">
    <source>
        <dbReference type="EMBL" id="TWF43376.1"/>
    </source>
</evidence>
<gene>
    <name evidence="4" type="ORF">FHW37_1201</name>
</gene>
<evidence type="ECO:0000256" key="1">
    <source>
        <dbReference type="ARBA" id="ARBA00022723"/>
    </source>
</evidence>
<dbReference type="EMBL" id="VIWP01000020">
    <property type="protein sequence ID" value="TWF43376.1"/>
    <property type="molecule type" value="Genomic_DNA"/>
</dbReference>
<feature type="domain" description="Fumarylacetoacetase-like C-terminal" evidence="3">
    <location>
        <begin position="1"/>
        <end position="48"/>
    </location>
</feature>
<dbReference type="GO" id="GO:0046872">
    <property type="term" value="F:metal ion binding"/>
    <property type="evidence" value="ECO:0007669"/>
    <property type="project" value="UniProtKB-KW"/>
</dbReference>
<keyword evidence="5" id="KW-1185">Reference proteome</keyword>
<organism evidence="4 5">
    <name type="scientific">Neorhizobium alkalisoli</name>
    <dbReference type="NCBI Taxonomy" id="528178"/>
    <lineage>
        <taxon>Bacteria</taxon>
        <taxon>Pseudomonadati</taxon>
        <taxon>Pseudomonadota</taxon>
        <taxon>Alphaproteobacteria</taxon>
        <taxon>Hyphomicrobiales</taxon>
        <taxon>Rhizobiaceae</taxon>
        <taxon>Rhizobium/Agrobacterium group</taxon>
        <taxon>Neorhizobium</taxon>
    </lineage>
</organism>
<dbReference type="OrthoDB" id="8454990at2"/>
<protein>
    <submittedName>
        <fullName evidence="4">Fumarylacetoacetase-like protein</fullName>
    </submittedName>
</protein>
<dbReference type="RefSeq" id="WP_145643647.1">
    <property type="nucleotide sequence ID" value="NZ_VIWP01000020.1"/>
</dbReference>
<dbReference type="SUPFAM" id="SSF56529">
    <property type="entry name" value="FAH"/>
    <property type="match status" value="1"/>
</dbReference>
<dbReference type="Gene3D" id="3.90.850.10">
    <property type="entry name" value="Fumarylacetoacetase-like, C-terminal domain"/>
    <property type="match status" value="1"/>
</dbReference>
<feature type="non-terminal residue" evidence="4">
    <location>
        <position position="1"/>
    </location>
</feature>
<dbReference type="PANTHER" id="PTHR11820:SF8">
    <property type="entry name" value="BLL6360 PROTEIN"/>
    <property type="match status" value="1"/>
</dbReference>
<dbReference type="AlphaFoldDB" id="A0A561PZ27"/>
<comment type="caution">
    <text evidence="4">The sequence shown here is derived from an EMBL/GenBank/DDBJ whole genome shotgun (WGS) entry which is preliminary data.</text>
</comment>
<dbReference type="GO" id="GO:0003824">
    <property type="term" value="F:catalytic activity"/>
    <property type="evidence" value="ECO:0007669"/>
    <property type="project" value="InterPro"/>
</dbReference>
<dbReference type="Proteomes" id="UP000320653">
    <property type="component" value="Unassembled WGS sequence"/>
</dbReference>
<evidence type="ECO:0000256" key="2">
    <source>
        <dbReference type="SAM" id="MobiDB-lite"/>
    </source>
</evidence>
<name>A0A561PZ27_9HYPH</name>
<dbReference type="InterPro" id="IPR036663">
    <property type="entry name" value="Fumarylacetoacetase_C_sf"/>
</dbReference>
<evidence type="ECO:0000259" key="3">
    <source>
        <dbReference type="Pfam" id="PF01557"/>
    </source>
</evidence>
<feature type="region of interest" description="Disordered" evidence="2">
    <location>
        <begin position="1"/>
        <end position="24"/>
    </location>
</feature>
<evidence type="ECO:0000313" key="5">
    <source>
        <dbReference type="Proteomes" id="UP000320653"/>
    </source>
</evidence>
<reference evidence="4 5" key="1">
    <citation type="submission" date="2019-06" db="EMBL/GenBank/DDBJ databases">
        <title>Sorghum-associated microbial communities from plants grown in Nebraska, USA.</title>
        <authorList>
            <person name="Schachtman D."/>
        </authorList>
    </citation>
    <scope>NUCLEOTIDE SEQUENCE [LARGE SCALE GENOMIC DNA]</scope>
    <source>
        <strain evidence="4 5">1225</strain>
    </source>
</reference>
<proteinExistence type="predicted"/>
<keyword evidence="1" id="KW-0479">Metal-binding</keyword>
<sequence>QFMSLHPGDVISTGTPPGVGMGLKPPRYLKPGDVVELGIEGLGSQKQTFLADH</sequence>
<dbReference type="PANTHER" id="PTHR11820">
    <property type="entry name" value="ACYLPYRUVASE"/>
    <property type="match status" value="1"/>
</dbReference>
<dbReference type="Pfam" id="PF01557">
    <property type="entry name" value="FAA_hydrolase"/>
    <property type="match status" value="1"/>
</dbReference>
<accession>A0A561PZ27</accession>
<dbReference type="InterPro" id="IPR011234">
    <property type="entry name" value="Fumarylacetoacetase-like_C"/>
</dbReference>